<reference evidence="1" key="1">
    <citation type="submission" date="2018-05" db="EMBL/GenBank/DDBJ databases">
        <authorList>
            <person name="Lanie J.A."/>
            <person name="Ng W.-L."/>
            <person name="Kazmierczak K.M."/>
            <person name="Andrzejewski T.M."/>
            <person name="Davidsen T.M."/>
            <person name="Wayne K.J."/>
            <person name="Tettelin H."/>
            <person name="Glass J.I."/>
            <person name="Rusch D."/>
            <person name="Podicherti R."/>
            <person name="Tsui H.-C.T."/>
            <person name="Winkler M.E."/>
        </authorList>
    </citation>
    <scope>NUCLEOTIDE SEQUENCE</scope>
</reference>
<evidence type="ECO:0000313" key="1">
    <source>
        <dbReference type="EMBL" id="SVA51184.1"/>
    </source>
</evidence>
<accession>A0A381WFD0</accession>
<protein>
    <submittedName>
        <fullName evidence="1">Uncharacterized protein</fullName>
    </submittedName>
</protein>
<dbReference type="AlphaFoldDB" id="A0A381WFD0"/>
<organism evidence="1">
    <name type="scientific">marine metagenome</name>
    <dbReference type="NCBI Taxonomy" id="408172"/>
    <lineage>
        <taxon>unclassified sequences</taxon>
        <taxon>metagenomes</taxon>
        <taxon>ecological metagenomes</taxon>
    </lineage>
</organism>
<sequence length="110" mass="12593">MKIIRQFLSLTLVFCIGFLVYVSESHVGHQHSLVSFATTICSLDCEKEDHRFAGNHCAWFQTKRFIEYVRTLSVTGQIDFESETFQCSDQILRLTASSGSCHWNRGPPFV</sequence>
<proteinExistence type="predicted"/>
<dbReference type="EMBL" id="UINC01011625">
    <property type="protein sequence ID" value="SVA51184.1"/>
    <property type="molecule type" value="Genomic_DNA"/>
</dbReference>
<gene>
    <name evidence="1" type="ORF">METZ01_LOCUS104038</name>
</gene>
<name>A0A381WFD0_9ZZZZ</name>